<keyword evidence="2" id="KW-1133">Transmembrane helix</keyword>
<dbReference type="SUPFAM" id="SSF55073">
    <property type="entry name" value="Nucleotide cyclase"/>
    <property type="match status" value="1"/>
</dbReference>
<keyword evidence="2" id="KW-0812">Transmembrane</keyword>
<feature type="transmembrane region" description="Helical" evidence="2">
    <location>
        <begin position="78"/>
        <end position="98"/>
    </location>
</feature>
<reference evidence="5" key="1">
    <citation type="submission" date="2016-11" db="EMBL/GenBank/DDBJ databases">
        <authorList>
            <person name="Varghese N."/>
            <person name="Submissions S."/>
        </authorList>
    </citation>
    <scope>NUCLEOTIDE SEQUENCE [LARGE SCALE GENOMIC DNA]</scope>
    <source>
        <strain evidence="5">DSM 9756</strain>
    </source>
</reference>
<dbReference type="EMBL" id="FQVB01000032">
    <property type="protein sequence ID" value="SHF92572.1"/>
    <property type="molecule type" value="Genomic_DNA"/>
</dbReference>
<evidence type="ECO:0000313" key="4">
    <source>
        <dbReference type="EMBL" id="SHF92572.1"/>
    </source>
</evidence>
<evidence type="ECO:0000256" key="1">
    <source>
        <dbReference type="SAM" id="MobiDB-lite"/>
    </source>
</evidence>
<dbReference type="RefSeq" id="WP_073040731.1">
    <property type="nucleotide sequence ID" value="NZ_FQVB01000032.1"/>
</dbReference>
<dbReference type="AlphaFoldDB" id="A0A1M5FN25"/>
<dbReference type="PANTHER" id="PTHR43081">
    <property type="entry name" value="ADENYLATE CYCLASE, TERMINAL-DIFFERENTIATION SPECIFIC-RELATED"/>
    <property type="match status" value="1"/>
</dbReference>
<evidence type="ECO:0000256" key="2">
    <source>
        <dbReference type="SAM" id="Phobius"/>
    </source>
</evidence>
<feature type="domain" description="Guanylate cyclase" evidence="3">
    <location>
        <begin position="232"/>
        <end position="367"/>
    </location>
</feature>
<dbReference type="InterPro" id="IPR029787">
    <property type="entry name" value="Nucleotide_cyclase"/>
</dbReference>
<dbReference type="InterPro" id="IPR001054">
    <property type="entry name" value="A/G_cyclase"/>
</dbReference>
<feature type="region of interest" description="Disordered" evidence="1">
    <location>
        <begin position="454"/>
        <end position="480"/>
    </location>
</feature>
<evidence type="ECO:0000313" key="5">
    <source>
        <dbReference type="Proteomes" id="UP000184076"/>
    </source>
</evidence>
<dbReference type="CDD" id="cd07302">
    <property type="entry name" value="CHD"/>
    <property type="match status" value="1"/>
</dbReference>
<feature type="transmembrane region" description="Helical" evidence="2">
    <location>
        <begin position="47"/>
        <end position="66"/>
    </location>
</feature>
<evidence type="ECO:0000259" key="3">
    <source>
        <dbReference type="PROSITE" id="PS50125"/>
    </source>
</evidence>
<dbReference type="SMART" id="SM00044">
    <property type="entry name" value="CYCc"/>
    <property type="match status" value="1"/>
</dbReference>
<keyword evidence="5" id="KW-1185">Reference proteome</keyword>
<name>A0A1M5FN25_9BACT</name>
<dbReference type="PROSITE" id="PS50125">
    <property type="entry name" value="GUANYLATE_CYCLASE_2"/>
    <property type="match status" value="1"/>
</dbReference>
<dbReference type="PANTHER" id="PTHR43081:SF18">
    <property type="entry name" value="BLL7624 PROTEIN"/>
    <property type="match status" value="1"/>
</dbReference>
<gene>
    <name evidence="4" type="ORF">SAMN02745206_02920</name>
</gene>
<organism evidence="4 5">
    <name type="scientific">Desulfacinum infernum DSM 9756</name>
    <dbReference type="NCBI Taxonomy" id="1121391"/>
    <lineage>
        <taxon>Bacteria</taxon>
        <taxon>Pseudomonadati</taxon>
        <taxon>Thermodesulfobacteriota</taxon>
        <taxon>Syntrophobacteria</taxon>
        <taxon>Syntrophobacterales</taxon>
        <taxon>Syntrophobacteraceae</taxon>
        <taxon>Desulfacinum</taxon>
    </lineage>
</organism>
<dbReference type="GO" id="GO:0006171">
    <property type="term" value="P:cAMP biosynthetic process"/>
    <property type="evidence" value="ECO:0007669"/>
    <property type="project" value="TreeGrafter"/>
</dbReference>
<dbReference type="STRING" id="1121391.SAMN02745206_02920"/>
<dbReference type="OrthoDB" id="9806735at2"/>
<keyword evidence="2" id="KW-0472">Membrane</keyword>
<feature type="transmembrane region" description="Helical" evidence="2">
    <location>
        <begin position="125"/>
        <end position="143"/>
    </location>
</feature>
<protein>
    <submittedName>
        <fullName evidence="4">Adenylate cyclase, class 3</fullName>
    </submittedName>
</protein>
<dbReference type="InterPro" id="IPR050697">
    <property type="entry name" value="Adenylyl/Guanylyl_Cyclase_3/4"/>
</dbReference>
<dbReference type="Pfam" id="PF00211">
    <property type="entry name" value="Guanylate_cyc"/>
    <property type="match status" value="1"/>
</dbReference>
<accession>A0A1M5FN25</accession>
<dbReference type="Proteomes" id="UP000184076">
    <property type="component" value="Unassembled WGS sequence"/>
</dbReference>
<feature type="transmembrane region" description="Helical" evidence="2">
    <location>
        <begin position="155"/>
        <end position="172"/>
    </location>
</feature>
<feature type="transmembrane region" description="Helical" evidence="2">
    <location>
        <begin position="15"/>
        <end position="35"/>
    </location>
</feature>
<sequence>MGATASDDRTRKVQALWLAYLGWLVAIAMIAVLKYMGYSDIETDQLIVFFGAATTAHLLACLALHFRWDRHLAFDPHFVLVPNWLLFAPVAAYGYYAVGTARDFMLVGWLMGLFFLAGRVRFRGVLLTAVWYMVLYLALLTLASSGKPVDMGREVIRALAFLAVCIFLALLLDRFAAQTLHLKASLAQLREKDREITRLNQRLSLFVSDPLVEHLNRENGDAVLRHQRRKITVFFSDICRFSTLTDAMEPEEMAQQLNEYFDAMIRTAFDHGGTVDKLLGDGMMVLFGAPGDMDPAEGAYRCAAMALAMQRKLEALNDRWRRQGYPYSFLVRMGIHTGVCVLGSFGSDRWLNYTAMGSQVNIAARLQEKAGPGRILMSRATYALIADKVTAQEVGELHLKGIHYPIQGYVLEGLEGPERDRRITHRGPGFEITIQPDQMTPEARQKLARILQQWGETPGEKEEGIAAASDLTARRLPEND</sequence>
<dbReference type="Gene3D" id="3.30.70.1230">
    <property type="entry name" value="Nucleotide cyclase"/>
    <property type="match status" value="1"/>
</dbReference>
<proteinExistence type="predicted"/>
<dbReference type="GO" id="GO:0004016">
    <property type="term" value="F:adenylate cyclase activity"/>
    <property type="evidence" value="ECO:0007669"/>
    <property type="project" value="UniProtKB-ARBA"/>
</dbReference>
<dbReference type="GO" id="GO:0035556">
    <property type="term" value="P:intracellular signal transduction"/>
    <property type="evidence" value="ECO:0007669"/>
    <property type="project" value="InterPro"/>
</dbReference>